<dbReference type="EMBL" id="JABUBU010000005">
    <property type="protein sequence ID" value="MBY6366917.1"/>
    <property type="molecule type" value="Genomic_DNA"/>
</dbReference>
<keyword evidence="5" id="KW-1185">Reference proteome</keyword>
<evidence type="ECO:0000259" key="3">
    <source>
        <dbReference type="PROSITE" id="PS50977"/>
    </source>
</evidence>
<dbReference type="PANTHER" id="PTHR30055">
    <property type="entry name" value="HTH-TYPE TRANSCRIPTIONAL REGULATOR RUTR"/>
    <property type="match status" value="1"/>
</dbReference>
<dbReference type="InterPro" id="IPR036271">
    <property type="entry name" value="Tet_transcr_reg_TetR-rel_C_sf"/>
</dbReference>
<dbReference type="Gene3D" id="1.10.10.60">
    <property type="entry name" value="Homeodomain-like"/>
    <property type="match status" value="1"/>
</dbReference>
<dbReference type="SUPFAM" id="SSF48498">
    <property type="entry name" value="Tetracyclin repressor-like, C-terminal domain"/>
    <property type="match status" value="1"/>
</dbReference>
<name>A0ABS7P3F8_9NOCA</name>
<dbReference type="PROSITE" id="PS50977">
    <property type="entry name" value="HTH_TETR_2"/>
    <property type="match status" value="1"/>
</dbReference>
<evidence type="ECO:0000313" key="4">
    <source>
        <dbReference type="EMBL" id="MBY6366917.1"/>
    </source>
</evidence>
<dbReference type="RefSeq" id="WP_222684233.1">
    <property type="nucleotide sequence ID" value="NZ_JABUBT010000011.1"/>
</dbReference>
<gene>
    <name evidence="4" type="ORF">HQ603_09135</name>
</gene>
<protein>
    <submittedName>
        <fullName evidence="4">TetR/AcrR family transcriptional regulator</fullName>
    </submittedName>
</protein>
<dbReference type="Gene3D" id="1.10.357.10">
    <property type="entry name" value="Tetracycline Repressor, domain 2"/>
    <property type="match status" value="1"/>
</dbReference>
<evidence type="ECO:0000256" key="1">
    <source>
        <dbReference type="ARBA" id="ARBA00023125"/>
    </source>
</evidence>
<evidence type="ECO:0000256" key="2">
    <source>
        <dbReference type="PROSITE-ProRule" id="PRU00335"/>
    </source>
</evidence>
<keyword evidence="1 2" id="KW-0238">DNA-binding</keyword>
<dbReference type="Proteomes" id="UP000825228">
    <property type="component" value="Unassembled WGS sequence"/>
</dbReference>
<dbReference type="PANTHER" id="PTHR30055:SF226">
    <property type="entry name" value="HTH-TYPE TRANSCRIPTIONAL REGULATOR PKSA"/>
    <property type="match status" value="1"/>
</dbReference>
<feature type="domain" description="HTH tetR-type" evidence="3">
    <location>
        <begin position="19"/>
        <end position="79"/>
    </location>
</feature>
<sequence>MAKTAQRSYAGLSAHDRRIERRVKFIDAAFTVFATTGFAASSVSEICSKANLSTRQFYEEFTGKEDILSAAYGEVNRNAETAVAEAAATVSAEPLETRLTTIIRAYLTNILRDPRHARVAFVEVIGVSDSMEVQRQSRVDAWIDLLNSLIATEVDTGELPARDYRLTWIGYIGSVNALVVHRTTKSPRTSVDDLVSELVRLARTGVLS</sequence>
<reference evidence="4 5" key="1">
    <citation type="submission" date="2020-06" db="EMBL/GenBank/DDBJ databases">
        <title>Taxonomy, biology and ecology of Rhodococcus bacteria occurring in California pistachio and other woody hosts as revealed by genome sequence analyses.</title>
        <authorList>
            <person name="Gai Y."/>
            <person name="Riely B."/>
        </authorList>
    </citation>
    <scope>NUCLEOTIDE SEQUENCE [LARGE SCALE GENOMIC DNA]</scope>
    <source>
        <strain evidence="4 5">BP-281</strain>
    </source>
</reference>
<organism evidence="4 5">
    <name type="scientific">Rhodococcoides corynebacterioides</name>
    <dbReference type="NCBI Taxonomy" id="53972"/>
    <lineage>
        <taxon>Bacteria</taxon>
        <taxon>Bacillati</taxon>
        <taxon>Actinomycetota</taxon>
        <taxon>Actinomycetes</taxon>
        <taxon>Mycobacteriales</taxon>
        <taxon>Nocardiaceae</taxon>
        <taxon>Rhodococcoides</taxon>
    </lineage>
</organism>
<dbReference type="SUPFAM" id="SSF46689">
    <property type="entry name" value="Homeodomain-like"/>
    <property type="match status" value="1"/>
</dbReference>
<evidence type="ECO:0000313" key="5">
    <source>
        <dbReference type="Proteomes" id="UP000825228"/>
    </source>
</evidence>
<accession>A0ABS7P3F8</accession>
<dbReference type="InterPro" id="IPR009057">
    <property type="entry name" value="Homeodomain-like_sf"/>
</dbReference>
<feature type="DNA-binding region" description="H-T-H motif" evidence="2">
    <location>
        <begin position="42"/>
        <end position="61"/>
    </location>
</feature>
<dbReference type="InterPro" id="IPR050109">
    <property type="entry name" value="HTH-type_TetR-like_transc_reg"/>
</dbReference>
<dbReference type="InterPro" id="IPR001647">
    <property type="entry name" value="HTH_TetR"/>
</dbReference>
<dbReference type="Pfam" id="PF00440">
    <property type="entry name" value="TetR_N"/>
    <property type="match status" value="1"/>
</dbReference>
<comment type="caution">
    <text evidence="4">The sequence shown here is derived from an EMBL/GenBank/DDBJ whole genome shotgun (WGS) entry which is preliminary data.</text>
</comment>
<proteinExistence type="predicted"/>